<protein>
    <recommendedName>
        <fullName evidence="8">Methionine aminopeptidase</fullName>
        <ecNumber evidence="8">3.4.11.18</ecNumber>
    </recommendedName>
</protein>
<name>A0A7C4I325_CALS0</name>
<dbReference type="PANTHER" id="PTHR45777">
    <property type="entry name" value="METHIONINE AMINOPEPTIDASE 2"/>
    <property type="match status" value="1"/>
</dbReference>
<dbReference type="GO" id="GO:0004239">
    <property type="term" value="F:initiator methionyl aminopeptidase activity"/>
    <property type="evidence" value="ECO:0007669"/>
    <property type="project" value="UniProtKB-EC"/>
</dbReference>
<evidence type="ECO:0000259" key="9">
    <source>
        <dbReference type="Pfam" id="PF00557"/>
    </source>
</evidence>
<dbReference type="GO" id="GO:0005737">
    <property type="term" value="C:cytoplasm"/>
    <property type="evidence" value="ECO:0007669"/>
    <property type="project" value="TreeGrafter"/>
</dbReference>
<evidence type="ECO:0000256" key="6">
    <source>
        <dbReference type="ARBA" id="ARBA00022723"/>
    </source>
</evidence>
<dbReference type="SUPFAM" id="SSF55920">
    <property type="entry name" value="Creatinase/aminopeptidase"/>
    <property type="match status" value="1"/>
</dbReference>
<dbReference type="PANTHER" id="PTHR45777:SF2">
    <property type="entry name" value="METHIONINE AMINOPEPTIDASE 2"/>
    <property type="match status" value="1"/>
</dbReference>
<dbReference type="InterPro" id="IPR036005">
    <property type="entry name" value="Creatinase/aminopeptidase-like"/>
</dbReference>
<dbReference type="InterPro" id="IPR002468">
    <property type="entry name" value="Pept_M24A_MAP2"/>
</dbReference>
<comment type="function">
    <text evidence="8">Removes the N-terminal methionine from nascent proteins. The N-terminal methionine is often cleaved when the second residue in the primary sequence is small and uncharged (Met-Ala-, Cys, Gly, Pro, Ser, Thr, or Val).</text>
</comment>
<keyword evidence="4 8" id="KW-0031">Aminopeptidase</keyword>
<comment type="similarity">
    <text evidence="8">Belongs to the peptidase M24A family.</text>
</comment>
<dbReference type="Gene3D" id="1.10.10.10">
    <property type="entry name" value="Winged helix-like DNA-binding domain superfamily/Winged helix DNA-binding domain"/>
    <property type="match status" value="1"/>
</dbReference>
<evidence type="ECO:0000256" key="2">
    <source>
        <dbReference type="ARBA" id="ARBA00001936"/>
    </source>
</evidence>
<dbReference type="Pfam" id="PF00557">
    <property type="entry name" value="Peptidase_M24"/>
    <property type="match status" value="1"/>
</dbReference>
<reference evidence="11" key="1">
    <citation type="journal article" date="2020" name="mSystems">
        <title>Genome- and Community-Level Interaction Insights into Carbon Utilization and Element Cycling Functions of Hydrothermarchaeota in Hydrothermal Sediment.</title>
        <authorList>
            <person name="Zhou Z."/>
            <person name="Liu Y."/>
            <person name="Xu W."/>
            <person name="Pan J."/>
            <person name="Luo Z.H."/>
            <person name="Li M."/>
        </authorList>
    </citation>
    <scope>NUCLEOTIDE SEQUENCE [LARGE SCALE GENOMIC DNA]</scope>
    <source>
        <strain evidence="11">SpSt-613</strain>
        <strain evidence="10">SpSt-669</strain>
    </source>
</reference>
<comment type="caution">
    <text evidence="11">The sequence shown here is derived from an EMBL/GenBank/DDBJ whole genome shotgun (WGS) entry which is preliminary data.</text>
</comment>
<dbReference type="PRINTS" id="PR00599">
    <property type="entry name" value="MAPEPTIDASE"/>
</dbReference>
<evidence type="ECO:0000313" key="10">
    <source>
        <dbReference type="EMBL" id="HGL40532.1"/>
    </source>
</evidence>
<comment type="cofactor">
    <cofactor evidence="8">
        <name>Co(2+)</name>
        <dbReference type="ChEBI" id="CHEBI:48828"/>
    </cofactor>
    <cofactor evidence="8">
        <name>Zn(2+)</name>
        <dbReference type="ChEBI" id="CHEBI:29105"/>
    </cofactor>
    <cofactor evidence="8">
        <name>Mn(2+)</name>
        <dbReference type="ChEBI" id="CHEBI:29035"/>
    </cofactor>
    <cofactor evidence="8">
        <name>Fe(2+)</name>
        <dbReference type="ChEBI" id="CHEBI:29033"/>
    </cofactor>
    <text evidence="8">Binds 2 divalent metal cations per subunit. Has a high-affinity and a low affinity metal-binding site. The true nature of the physiological cofactor is under debate. The enzyme is active with cobalt, zinc, manganese or divalent iron ions.</text>
</comment>
<dbReference type="GO" id="GO:0070006">
    <property type="term" value="F:metalloaminopeptidase activity"/>
    <property type="evidence" value="ECO:0007669"/>
    <property type="project" value="InterPro"/>
</dbReference>
<keyword evidence="7 11" id="KW-0378">Hydrolase</keyword>
<keyword evidence="5 8" id="KW-0645">Protease</keyword>
<evidence type="ECO:0000256" key="5">
    <source>
        <dbReference type="ARBA" id="ARBA00022670"/>
    </source>
</evidence>
<evidence type="ECO:0000256" key="8">
    <source>
        <dbReference type="RuleBase" id="RU003653"/>
    </source>
</evidence>
<gene>
    <name evidence="11" type="ORF">ENT82_02755</name>
    <name evidence="10" type="ORF">ENU43_02565</name>
</gene>
<evidence type="ECO:0000256" key="1">
    <source>
        <dbReference type="ARBA" id="ARBA00000294"/>
    </source>
</evidence>
<sequence length="305" mass="32666">MTRLPHTISGLSAPEALFRAGEVARRVRAAVPSIVSPGASLLQIAEKVEKMILDNGCQPAFPCNVSVDSVAAHYSPPPGDTSTLHRNFIAKIDFGVMVDGYIADTAVTVTDTAVGEMLKTAVEEALKAAVRTVAAGVKVSAIGSVVQNVLTRYGVKPIRNLTGHEIQRYNLHAGVSIPNIAAGEGAKLQEGHVYAIEPFATVADGFGEVIEHRAATIFRLWKTFSGPVSSPESSLLKTLSERFNGLPYSPRWLTDLGPDTLSIHQRLVKTGRVKAYPVLVERLNKPVAQAEHTVLVEKDGCTIIT</sequence>
<evidence type="ECO:0000256" key="3">
    <source>
        <dbReference type="ARBA" id="ARBA00001954"/>
    </source>
</evidence>
<dbReference type="InterPro" id="IPR050247">
    <property type="entry name" value="Met_Aminopeptidase_Type2"/>
</dbReference>
<dbReference type="InterPro" id="IPR001714">
    <property type="entry name" value="Pept_M24_MAP"/>
</dbReference>
<dbReference type="EMBL" id="DTAD01000026">
    <property type="protein sequence ID" value="HGN90033.1"/>
    <property type="molecule type" value="Genomic_DNA"/>
</dbReference>
<dbReference type="GO" id="GO:0046872">
    <property type="term" value="F:metal ion binding"/>
    <property type="evidence" value="ECO:0007669"/>
    <property type="project" value="UniProtKB-KW"/>
</dbReference>
<feature type="domain" description="Peptidase M24" evidence="9">
    <location>
        <begin position="17"/>
        <end position="211"/>
    </location>
</feature>
<dbReference type="InterPro" id="IPR000994">
    <property type="entry name" value="Pept_M24"/>
</dbReference>
<organism evidence="11">
    <name type="scientific">Caldiarchaeum subterraneum</name>
    <dbReference type="NCBI Taxonomy" id="311458"/>
    <lineage>
        <taxon>Archaea</taxon>
        <taxon>Nitrososphaerota</taxon>
        <taxon>Candidatus Caldarchaeales</taxon>
        <taxon>Candidatus Caldarchaeaceae</taxon>
        <taxon>Candidatus Caldarchaeum</taxon>
    </lineage>
</organism>
<dbReference type="EC" id="3.4.11.18" evidence="8"/>
<keyword evidence="6 8" id="KW-0479">Metal-binding</keyword>
<comment type="catalytic activity">
    <reaction evidence="1 8">
        <text>Release of N-terminal amino acids, preferentially methionine, from peptides and arylamides.</text>
        <dbReference type="EC" id="3.4.11.18"/>
    </reaction>
</comment>
<proteinExistence type="inferred from homology"/>
<accession>A0A7C4I325</accession>
<evidence type="ECO:0000256" key="7">
    <source>
        <dbReference type="ARBA" id="ARBA00022801"/>
    </source>
</evidence>
<dbReference type="AlphaFoldDB" id="A0A7C4I325"/>
<dbReference type="InterPro" id="IPR036390">
    <property type="entry name" value="WH_DNA-bd_sf"/>
</dbReference>
<comment type="cofactor">
    <cofactor evidence="2">
        <name>Mn(2+)</name>
        <dbReference type="ChEBI" id="CHEBI:29035"/>
    </cofactor>
</comment>
<dbReference type="NCBIfam" id="TIGR00501">
    <property type="entry name" value="met_pdase_II"/>
    <property type="match status" value="1"/>
</dbReference>
<comment type="cofactor">
    <cofactor evidence="3">
        <name>Fe(2+)</name>
        <dbReference type="ChEBI" id="CHEBI:29033"/>
    </cofactor>
</comment>
<dbReference type="InterPro" id="IPR036388">
    <property type="entry name" value="WH-like_DNA-bd_sf"/>
</dbReference>
<evidence type="ECO:0000313" key="11">
    <source>
        <dbReference type="EMBL" id="HGN90033.1"/>
    </source>
</evidence>
<dbReference type="SUPFAM" id="SSF46785">
    <property type="entry name" value="Winged helix' DNA-binding domain"/>
    <property type="match status" value="1"/>
</dbReference>
<evidence type="ECO:0000256" key="4">
    <source>
        <dbReference type="ARBA" id="ARBA00022438"/>
    </source>
</evidence>
<dbReference type="Gene3D" id="3.90.230.10">
    <property type="entry name" value="Creatinase/methionine aminopeptidase superfamily"/>
    <property type="match status" value="1"/>
</dbReference>
<dbReference type="GO" id="GO:0006508">
    <property type="term" value="P:proteolysis"/>
    <property type="evidence" value="ECO:0007669"/>
    <property type="project" value="UniProtKB-KW"/>
</dbReference>
<dbReference type="EMBL" id="DTCM01000030">
    <property type="protein sequence ID" value="HGL40532.1"/>
    <property type="molecule type" value="Genomic_DNA"/>
</dbReference>